<dbReference type="EMBL" id="LT615245">
    <property type="protein sequence ID" value="SCO66446.1"/>
    <property type="molecule type" value="Genomic_DNA"/>
</dbReference>
<dbReference type="eggNOG" id="ENOG502QXM1">
    <property type="taxonomic scope" value="Eukaryota"/>
</dbReference>
<dbReference type="AlphaFoldDB" id="A0A1G4GV61"/>
<feature type="compositionally biased region" description="Basic and acidic residues" evidence="1">
    <location>
        <begin position="428"/>
        <end position="438"/>
    </location>
</feature>
<reference evidence="2 3" key="1">
    <citation type="submission" date="2016-07" db="EMBL/GenBank/DDBJ databases">
        <authorList>
            <consortium name="Pathogen Informatics"/>
        </authorList>
    </citation>
    <scope>NUCLEOTIDE SEQUENCE [LARGE SCALE GENOMIC DNA]</scope>
</reference>
<sequence>MSSVRWVHRKGQNCEKRVISLNEIKERYLNDAANQRKDRRNEKPFRDGINADTGGKKGKKKLITFYEKKAEKTANQQRGLSEKNVSIHFGKKKYCCSGEKGETKNGCSGCGGNVAPPGGQHGQHGAFGSAIDMGRAAIGGICGIGGTATIGRPLGGGSNPGPPHHAQPQVNINLDVNIQWNKQNGKIEKDICHVGGTSTFHGEKRTWHPTEGDREGNTEDDGEGNIRVPISEKRSGENGNWSDSPVGYEQGRCRQGEVPPPWEAEKYEKHFRYGNPREGQHHQYSGGEYLQRNRGGGNHPHGEIPNPLKKNRQMNRFAEECTTYDGMRPPPYVPLEKSHGDHARGNPHYEAEKGHSQLRYNSGGQLHQVREVERHGGEPYEGGAKQGVRPYGQQHHLYVKQSHPCGQHPHPYVKHPHLYVKHPLADPLKMDPPKDRQKYASPMDPKPICSYGEEKRKNSSQGGGQRAYGDSGGSSDFSEGGLIRKGQPKRGGREVPPQGSLPLPHDHHRTAYPLSSEEVLLRGAKQQKEYEQDRKKKKKIILSIKKISNILKKKILKYLTRWREHSIVRPPRPVYKKYSKIVSPTENHHGGKNGGSLTALSGHTTESAFPRRVDMPLLSFQRVPNGGNYPERGIPNPLGGGVPQGGSKEETSLRVNTEETIPKSELSHCNESGVPPFAKKNSKECLKVYRQLSQRKVLTNTLIDSFNDVDIHDQRKKKKYLKFFSILLCLFLRRHMHRQLSVFFSVMGSWRRRQEEKRSIRKFINSRVYAVTILEGALKRREKKKALRQLALLEREKRGGREDKQTLHHYGDHPIESNSTEESSVLKSAPHPVEPSHRDNSLHDHRVADCTEENEPKLTPSRSHEKPCFGKPKIFRTDDFAMFFKKKILKEKDDILQKCLLRSKSDAVLDFLKMSRMENFSKKATCSSAVLNFPDAVYYNEDMRSSTLLDRFFTATYSPEVHTGHHHPHRDKIHLSFYEHMSDNCTMVRSSVDYHHSQNKRETYMHFKRECFETGGGNSTDSARQSGTGGKERLPTSVADAINTAGAKVGSTSDVMNKLGCLIGDSNFLSGVTAGGGNQMDDSSEEDVNDKRCRMFFKQFKKQLTMKCREAAPGEELRGDDRHSGEDHLGEADEAQNGLSLSDLNSTVGVSKDGATYT</sequence>
<feature type="compositionally biased region" description="Basic and acidic residues" evidence="1">
    <location>
        <begin position="834"/>
        <end position="843"/>
    </location>
</feature>
<feature type="compositionally biased region" description="Gly residues" evidence="1">
    <location>
        <begin position="461"/>
        <end position="472"/>
    </location>
</feature>
<feature type="region of interest" description="Disordered" evidence="1">
    <location>
        <begin position="1111"/>
        <end position="1146"/>
    </location>
</feature>
<dbReference type="VEuPathDB" id="PlasmoDB:PVW1_070017500"/>
<feature type="compositionally biased region" description="Basic and acidic residues" evidence="1">
    <location>
        <begin position="647"/>
        <end position="668"/>
    </location>
</feature>
<feature type="compositionally biased region" description="Basic and acidic residues" evidence="1">
    <location>
        <begin position="202"/>
        <end position="217"/>
    </location>
</feature>
<feature type="region of interest" description="Disordered" evidence="1">
    <location>
        <begin position="424"/>
        <end position="516"/>
    </location>
</feature>
<feature type="region of interest" description="Disordered" evidence="1">
    <location>
        <begin position="583"/>
        <end position="602"/>
    </location>
</feature>
<feature type="compositionally biased region" description="Basic and acidic residues" evidence="1">
    <location>
        <begin position="801"/>
        <end position="815"/>
    </location>
</feature>
<evidence type="ECO:0000313" key="2">
    <source>
        <dbReference type="EMBL" id="SCO66446.1"/>
    </source>
</evidence>
<feature type="region of interest" description="Disordered" evidence="1">
    <location>
        <begin position="1015"/>
        <end position="1034"/>
    </location>
</feature>
<dbReference type="VEuPathDB" id="PlasmoDB:PVX_099065"/>
<dbReference type="VEuPathDB" id="PlasmoDB:PVPAM_070017900"/>
<evidence type="ECO:0000256" key="1">
    <source>
        <dbReference type="SAM" id="MobiDB-lite"/>
    </source>
</evidence>
<gene>
    <name evidence="2" type="ORF">PVT01_070016000</name>
</gene>
<feature type="region of interest" description="Disordered" evidence="1">
    <location>
        <begin position="624"/>
        <end position="672"/>
    </location>
</feature>
<proteinExistence type="predicted"/>
<feature type="region of interest" description="Disordered" evidence="1">
    <location>
        <begin position="202"/>
        <end position="260"/>
    </location>
</feature>
<feature type="compositionally biased region" description="Polar residues" evidence="1">
    <location>
        <begin position="1137"/>
        <end position="1146"/>
    </location>
</feature>
<feature type="compositionally biased region" description="Basic and acidic residues" evidence="1">
    <location>
        <begin position="32"/>
        <end position="46"/>
    </location>
</feature>
<feature type="compositionally biased region" description="Basic and acidic residues" evidence="1">
    <location>
        <begin position="1111"/>
        <end position="1131"/>
    </location>
</feature>
<feature type="compositionally biased region" description="Polar residues" evidence="1">
    <location>
        <begin position="816"/>
        <end position="826"/>
    </location>
</feature>
<dbReference type="Proteomes" id="UP000196402">
    <property type="component" value="Chromosome 7"/>
</dbReference>
<feature type="region of interest" description="Disordered" evidence="1">
    <location>
        <begin position="801"/>
        <end position="843"/>
    </location>
</feature>
<dbReference type="VEuPathDB" id="PlasmoDB:PVP01_0711000"/>
<name>A0A1G4GV61_PLAVI</name>
<accession>A0A1G4GV61</accession>
<organism evidence="2 3">
    <name type="scientific">Plasmodium vivax</name>
    <name type="common">malaria parasite P. vivax</name>
    <dbReference type="NCBI Taxonomy" id="5855"/>
    <lineage>
        <taxon>Eukaryota</taxon>
        <taxon>Sar</taxon>
        <taxon>Alveolata</taxon>
        <taxon>Apicomplexa</taxon>
        <taxon>Aconoidasida</taxon>
        <taxon>Haemosporida</taxon>
        <taxon>Plasmodiidae</taxon>
        <taxon>Plasmodium</taxon>
        <taxon>Plasmodium (Plasmodium)</taxon>
    </lineage>
</organism>
<feature type="region of interest" description="Disordered" evidence="1">
    <location>
        <begin position="32"/>
        <end position="56"/>
    </location>
</feature>
<evidence type="ECO:0000313" key="3">
    <source>
        <dbReference type="Proteomes" id="UP000196402"/>
    </source>
</evidence>
<protein>
    <submittedName>
        <fullName evidence="2">Uncharacterized protein</fullName>
    </submittedName>
</protein>